<evidence type="ECO:0000256" key="9">
    <source>
        <dbReference type="RuleBase" id="RU365093"/>
    </source>
</evidence>
<dbReference type="OrthoDB" id="9810980at2"/>
<dbReference type="GO" id="GO:0015031">
    <property type="term" value="P:protein transport"/>
    <property type="evidence" value="ECO:0007669"/>
    <property type="project" value="InterPro"/>
</dbReference>
<geneLocation type="plasmid" evidence="13 14">
    <name>unnamed2</name>
</geneLocation>
<dbReference type="PANTHER" id="PTHR30386:SF17">
    <property type="entry name" value="ALKALINE PROTEASE SECRETION PROTEIN APRE"/>
    <property type="match status" value="1"/>
</dbReference>
<feature type="transmembrane region" description="Helical" evidence="9">
    <location>
        <begin position="22"/>
        <end position="49"/>
    </location>
</feature>
<keyword evidence="4 9" id="KW-1003">Cell membrane</keyword>
<evidence type="ECO:0000313" key="14">
    <source>
        <dbReference type="Proteomes" id="UP000298631"/>
    </source>
</evidence>
<evidence type="ECO:0000256" key="3">
    <source>
        <dbReference type="ARBA" id="ARBA00022448"/>
    </source>
</evidence>
<dbReference type="Proteomes" id="UP000298631">
    <property type="component" value="Plasmid unnamed2"/>
</dbReference>
<keyword evidence="10" id="KW-0175">Coiled coil</keyword>
<reference evidence="13 14" key="1">
    <citation type="submission" date="2019-05" db="EMBL/GenBank/DDBJ databases">
        <title>Pseudorhodobacter turbinis sp. nov., isolated from the gut of the Korean turban shell.</title>
        <authorList>
            <person name="Jeong Y.-S."/>
            <person name="Kang W.-R."/>
            <person name="Bae J.-W."/>
        </authorList>
    </citation>
    <scope>NUCLEOTIDE SEQUENCE [LARGE SCALE GENOMIC DNA]</scope>
    <source>
        <strain evidence="13 14">S12M18</strain>
        <plasmid evidence="13 14">unnamed2</plasmid>
    </source>
</reference>
<dbReference type="KEGG" id="pseb:EOK75_20360"/>
<keyword evidence="7 9" id="KW-1133">Transmembrane helix</keyword>
<dbReference type="InterPro" id="IPR010129">
    <property type="entry name" value="T1SS_HlyD"/>
</dbReference>
<evidence type="ECO:0000256" key="10">
    <source>
        <dbReference type="SAM" id="Coils"/>
    </source>
</evidence>
<evidence type="ECO:0000256" key="1">
    <source>
        <dbReference type="ARBA" id="ARBA00004377"/>
    </source>
</evidence>
<dbReference type="InterPro" id="IPR050739">
    <property type="entry name" value="MFP"/>
</dbReference>
<organism evidence="13 14">
    <name type="scientific">Pseudorhodobacter turbinis</name>
    <dbReference type="NCBI Taxonomy" id="2500533"/>
    <lineage>
        <taxon>Bacteria</taxon>
        <taxon>Pseudomonadati</taxon>
        <taxon>Pseudomonadota</taxon>
        <taxon>Alphaproteobacteria</taxon>
        <taxon>Rhodobacterales</taxon>
        <taxon>Paracoccaceae</taxon>
        <taxon>Pseudorhodobacter</taxon>
    </lineage>
</organism>
<dbReference type="RefSeq" id="WP_137195922.1">
    <property type="nucleotide sequence ID" value="NZ_CP039966.1"/>
</dbReference>
<proteinExistence type="inferred from homology"/>
<keyword evidence="13" id="KW-0614">Plasmid</keyword>
<dbReference type="PRINTS" id="PR01490">
    <property type="entry name" value="RTXTOXIND"/>
</dbReference>
<evidence type="ECO:0000256" key="6">
    <source>
        <dbReference type="ARBA" id="ARBA00022692"/>
    </source>
</evidence>
<evidence type="ECO:0000256" key="5">
    <source>
        <dbReference type="ARBA" id="ARBA00022519"/>
    </source>
</evidence>
<keyword evidence="6 9" id="KW-0812">Transmembrane</keyword>
<evidence type="ECO:0000313" key="13">
    <source>
        <dbReference type="EMBL" id="QCO58115.1"/>
    </source>
</evidence>
<comment type="similarity">
    <text evidence="2 9">Belongs to the membrane fusion protein (MFP) (TC 8.A.1) family.</text>
</comment>
<dbReference type="GO" id="GO:0005886">
    <property type="term" value="C:plasma membrane"/>
    <property type="evidence" value="ECO:0007669"/>
    <property type="project" value="UniProtKB-SubCell"/>
</dbReference>
<comment type="subcellular location">
    <subcellularLocation>
        <location evidence="1 9">Cell inner membrane</location>
        <topology evidence="1 9">Single-pass membrane protein</topology>
    </subcellularLocation>
</comment>
<dbReference type="Pfam" id="PF26002">
    <property type="entry name" value="Beta-barrel_AprE"/>
    <property type="match status" value="1"/>
</dbReference>
<feature type="domain" description="AprE-like beta-barrel" evidence="12">
    <location>
        <begin position="329"/>
        <end position="415"/>
    </location>
</feature>
<dbReference type="AlphaFoldDB" id="A0A4P8EMQ2"/>
<evidence type="ECO:0000259" key="11">
    <source>
        <dbReference type="Pfam" id="PF25994"/>
    </source>
</evidence>
<protein>
    <recommendedName>
        <fullName evidence="9">Membrane fusion protein (MFP) family protein</fullName>
    </recommendedName>
</protein>
<evidence type="ECO:0000256" key="2">
    <source>
        <dbReference type="ARBA" id="ARBA00009477"/>
    </source>
</evidence>
<dbReference type="InterPro" id="IPR058982">
    <property type="entry name" value="Beta-barrel_AprE"/>
</dbReference>
<feature type="domain" description="AprE-like long alpha-helical hairpin" evidence="11">
    <location>
        <begin position="97"/>
        <end position="280"/>
    </location>
</feature>
<dbReference type="EMBL" id="CP039966">
    <property type="protein sequence ID" value="QCO58115.1"/>
    <property type="molecule type" value="Genomic_DNA"/>
</dbReference>
<sequence>MSTLDTTPATLPDLDLDRAKRIAAISLFVLIGVFGVWAGFSVISGAVVASGQAMVHGKPKVVQSLDGGLVAEIFVRDGDIVAENDTLLRLDPTLLEVNLGIAQRRLAAAMALQARLKAEQAGATQITFDYRDHVLPAQDRAANEQGQREIFAARAALLYGQRAQLEEVLQQFDNQSEGVRGQIVALHDQAALLEGDLNNMASLIKKGLARQSQISDLKHRKSQIAGQLAGLEAELARLANARRDAELETLQAERSFKESVVTDLREVTTQIEELTLEVITHKAQLSRIDIPAPVAGIVHEMQVTTRGGVVAPGGTIAEIIPLDEGMDFELRVDPRSIDQVYVGQTAQLIISSLDPQLIPKLAAHVTSVSPDVIEDPRTGQGFYRVGLAVEPEELEKLGEAVVMPGMPVEAYLETGHRSVLSYLLHPITSHLRRALRE</sequence>
<dbReference type="InterPro" id="IPR058781">
    <property type="entry name" value="HH_AprE-like"/>
</dbReference>
<keyword evidence="5 9" id="KW-0997">Cell inner membrane</keyword>
<gene>
    <name evidence="13" type="ORF">EOK75_20360</name>
</gene>
<evidence type="ECO:0000256" key="4">
    <source>
        <dbReference type="ARBA" id="ARBA00022475"/>
    </source>
</evidence>
<accession>A0A4P8EMQ2</accession>
<keyword evidence="14" id="KW-1185">Reference proteome</keyword>
<keyword evidence="8 9" id="KW-0472">Membrane</keyword>
<name>A0A4P8EMQ2_9RHOB</name>
<evidence type="ECO:0000259" key="12">
    <source>
        <dbReference type="Pfam" id="PF26002"/>
    </source>
</evidence>
<evidence type="ECO:0000256" key="7">
    <source>
        <dbReference type="ARBA" id="ARBA00022989"/>
    </source>
</evidence>
<dbReference type="PANTHER" id="PTHR30386">
    <property type="entry name" value="MEMBRANE FUSION SUBUNIT OF EMRAB-TOLC MULTIDRUG EFFLUX PUMP"/>
    <property type="match status" value="1"/>
</dbReference>
<dbReference type="NCBIfam" id="TIGR01843">
    <property type="entry name" value="type_I_hlyD"/>
    <property type="match status" value="1"/>
</dbReference>
<dbReference type="Pfam" id="PF25994">
    <property type="entry name" value="HH_AprE"/>
    <property type="match status" value="1"/>
</dbReference>
<keyword evidence="3 9" id="KW-0813">Transport</keyword>
<evidence type="ECO:0000256" key="8">
    <source>
        <dbReference type="ARBA" id="ARBA00023136"/>
    </source>
</evidence>
<dbReference type="Gene3D" id="2.40.30.170">
    <property type="match status" value="1"/>
</dbReference>
<feature type="coiled-coil region" evidence="10">
    <location>
        <begin position="214"/>
        <end position="284"/>
    </location>
</feature>